<comment type="caution">
    <text evidence="8">The sequence shown here is derived from an EMBL/GenBank/DDBJ whole genome shotgun (WGS) entry which is preliminary data.</text>
</comment>
<feature type="transmembrane region" description="Helical" evidence="6">
    <location>
        <begin position="49"/>
        <end position="69"/>
    </location>
</feature>
<sequence>MGLGFTLPLEGPSLVNFVVSAVFTGVSLVTVILRVFVRVRLVKAFGWDDGFMVLAMILFAALNVVVMIGTRKGIGHPSKEFALPNGALDLDAIQEAMLWWWLGQQLYLWASAITKVSIAIALLRLTIKRSHRIFLWFIIVLAMTIMFVFWMILLFDCKPVSYFWTRVHVLSATGTCTSVEVLLVVAWIYSSCTIICDFSLGFLPIFLVWKLQMNFKTKVAVAGILSLGAVASVAVLVRFPTLPHYRDTEFLSSTLSIAIWSIVETGLGITAGSLITLRPLFRWLLGDASVYGKKPSTGGRYPLSSVKSSRAKGSINLQSSSDPSYWRPDLNPDRDGHFVQAVSLQQRSGQHYMNSSQEALYTQPRPDVEGRGVTVQKTFVSTVSPRDHRF</sequence>
<evidence type="ECO:0000256" key="6">
    <source>
        <dbReference type="SAM" id="Phobius"/>
    </source>
</evidence>
<dbReference type="InterPro" id="IPR049326">
    <property type="entry name" value="Rhodopsin_dom_fungi"/>
</dbReference>
<dbReference type="InterPro" id="IPR052337">
    <property type="entry name" value="SAT4-like"/>
</dbReference>
<feature type="transmembrane region" description="Helical" evidence="6">
    <location>
        <begin position="187"/>
        <end position="207"/>
    </location>
</feature>
<keyword evidence="4 6" id="KW-0472">Membrane</keyword>
<dbReference type="OrthoDB" id="5329176at2759"/>
<organism evidence="8 9">
    <name type="scientific">Penicillium ucsense</name>
    <dbReference type="NCBI Taxonomy" id="2839758"/>
    <lineage>
        <taxon>Eukaryota</taxon>
        <taxon>Fungi</taxon>
        <taxon>Dikarya</taxon>
        <taxon>Ascomycota</taxon>
        <taxon>Pezizomycotina</taxon>
        <taxon>Eurotiomycetes</taxon>
        <taxon>Eurotiomycetidae</taxon>
        <taxon>Eurotiales</taxon>
        <taxon>Aspergillaceae</taxon>
        <taxon>Penicillium</taxon>
    </lineage>
</organism>
<comment type="similarity">
    <text evidence="5">Belongs to the SAT4 family.</text>
</comment>
<feature type="transmembrane region" description="Helical" evidence="6">
    <location>
        <begin position="219"/>
        <end position="237"/>
    </location>
</feature>
<evidence type="ECO:0000256" key="5">
    <source>
        <dbReference type="ARBA" id="ARBA00038359"/>
    </source>
</evidence>
<keyword evidence="2 6" id="KW-0812">Transmembrane</keyword>
<evidence type="ECO:0000313" key="8">
    <source>
        <dbReference type="EMBL" id="KAF7719631.1"/>
    </source>
</evidence>
<reference evidence="8" key="1">
    <citation type="journal article" date="2020" name="Front. Microbiol.">
        <title>Gene regulatory networks of Penicillium echinulatum 2HH and Penicillium oxalicum 114-2 inferred by a computational biology approach.</title>
        <authorList>
            <person name="Lenz A.R."/>
            <person name="Galan-Vasquez E."/>
            <person name="Balbinot E."/>
            <person name="De Abreu F.P."/>
            <person name="De Oliveira N.S."/>
            <person name="Da Rosa L.O."/>
            <person name="De Avila E Silva S."/>
            <person name="Camassola M."/>
            <person name="Dillon A.J.P."/>
            <person name="Perez-Rueda E."/>
        </authorList>
    </citation>
    <scope>NUCLEOTIDE SEQUENCE</scope>
    <source>
        <strain evidence="8">S1M29</strain>
    </source>
</reference>
<name>A0A8J8W8B9_9EURO</name>
<dbReference type="GO" id="GO:0016020">
    <property type="term" value="C:membrane"/>
    <property type="evidence" value="ECO:0007669"/>
    <property type="project" value="UniProtKB-SubCell"/>
</dbReference>
<dbReference type="AlphaFoldDB" id="A0A8J8W8B9"/>
<feature type="transmembrane region" description="Helical" evidence="6">
    <location>
        <begin position="14"/>
        <end position="37"/>
    </location>
</feature>
<evidence type="ECO:0000256" key="3">
    <source>
        <dbReference type="ARBA" id="ARBA00022989"/>
    </source>
</evidence>
<dbReference type="Proteomes" id="UP000631181">
    <property type="component" value="Unassembled WGS sequence"/>
</dbReference>
<accession>A0A8J8W8B9</accession>
<keyword evidence="3 6" id="KW-1133">Transmembrane helix</keyword>
<dbReference type="PANTHER" id="PTHR33048">
    <property type="entry name" value="PTH11-LIKE INTEGRAL MEMBRANE PROTEIN (AFU_ORTHOLOGUE AFUA_5G11245)"/>
    <property type="match status" value="1"/>
</dbReference>
<comment type="subcellular location">
    <subcellularLocation>
        <location evidence="1">Membrane</location>
        <topology evidence="1">Multi-pass membrane protein</topology>
    </subcellularLocation>
</comment>
<proteinExistence type="inferred from homology"/>
<evidence type="ECO:0000259" key="7">
    <source>
        <dbReference type="Pfam" id="PF20684"/>
    </source>
</evidence>
<gene>
    <name evidence="8" type="ORF">PECM_005534</name>
</gene>
<dbReference type="PANTHER" id="PTHR33048:SF140">
    <property type="entry name" value="ATPASE, PUTATIVE (EUROFUNG)-RELATED"/>
    <property type="match status" value="1"/>
</dbReference>
<evidence type="ECO:0000313" key="9">
    <source>
        <dbReference type="Proteomes" id="UP000631181"/>
    </source>
</evidence>
<keyword evidence="9" id="KW-1185">Reference proteome</keyword>
<dbReference type="Pfam" id="PF20684">
    <property type="entry name" value="Fung_rhodopsin"/>
    <property type="match status" value="1"/>
</dbReference>
<evidence type="ECO:0000256" key="2">
    <source>
        <dbReference type="ARBA" id="ARBA00022692"/>
    </source>
</evidence>
<evidence type="ECO:0000256" key="1">
    <source>
        <dbReference type="ARBA" id="ARBA00004141"/>
    </source>
</evidence>
<evidence type="ECO:0000256" key="4">
    <source>
        <dbReference type="ARBA" id="ARBA00023136"/>
    </source>
</evidence>
<dbReference type="EMBL" id="WIWV01000004">
    <property type="protein sequence ID" value="KAF7719631.1"/>
    <property type="molecule type" value="Genomic_DNA"/>
</dbReference>
<feature type="transmembrane region" description="Helical" evidence="6">
    <location>
        <begin position="257"/>
        <end position="277"/>
    </location>
</feature>
<feature type="domain" description="Rhodopsin" evidence="7">
    <location>
        <begin position="33"/>
        <end position="282"/>
    </location>
</feature>
<protein>
    <recommendedName>
        <fullName evidence="7">Rhodopsin domain-containing protein</fullName>
    </recommendedName>
</protein>
<feature type="transmembrane region" description="Helical" evidence="6">
    <location>
        <begin position="106"/>
        <end position="127"/>
    </location>
</feature>
<feature type="transmembrane region" description="Helical" evidence="6">
    <location>
        <begin position="134"/>
        <end position="155"/>
    </location>
</feature>